<feature type="non-terminal residue" evidence="2">
    <location>
        <position position="352"/>
    </location>
</feature>
<dbReference type="Pfam" id="PF00932">
    <property type="entry name" value="LTD"/>
    <property type="match status" value="2"/>
</dbReference>
<proteinExistence type="predicted"/>
<feature type="domain" description="LTD" evidence="1">
    <location>
        <begin position="1"/>
        <end position="116"/>
    </location>
</feature>
<dbReference type="AlphaFoldDB" id="A0A0F8WIU6"/>
<organism evidence="2">
    <name type="scientific">marine sediment metagenome</name>
    <dbReference type="NCBI Taxonomy" id="412755"/>
    <lineage>
        <taxon>unclassified sequences</taxon>
        <taxon>metagenomes</taxon>
        <taxon>ecological metagenomes</taxon>
    </lineage>
</organism>
<evidence type="ECO:0000313" key="2">
    <source>
        <dbReference type="EMBL" id="KKK56588.1"/>
    </source>
</evidence>
<dbReference type="EMBL" id="LAZR01064917">
    <property type="protein sequence ID" value="KKK56588.1"/>
    <property type="molecule type" value="Genomic_DNA"/>
</dbReference>
<dbReference type="InterPro" id="IPR001322">
    <property type="entry name" value="Lamin_tail_dom"/>
</dbReference>
<reference evidence="2" key="1">
    <citation type="journal article" date="2015" name="Nature">
        <title>Complex archaea that bridge the gap between prokaryotes and eukaryotes.</title>
        <authorList>
            <person name="Spang A."/>
            <person name="Saw J.H."/>
            <person name="Jorgensen S.L."/>
            <person name="Zaremba-Niedzwiedzka K."/>
            <person name="Martijn J."/>
            <person name="Lind A.E."/>
            <person name="van Eijk R."/>
            <person name="Schleper C."/>
            <person name="Guy L."/>
            <person name="Ettema T.J."/>
        </authorList>
    </citation>
    <scope>NUCLEOTIDE SEQUENCE</scope>
</reference>
<protein>
    <recommendedName>
        <fullName evidence="1">LTD domain-containing protein</fullName>
    </recommendedName>
</protein>
<dbReference type="InterPro" id="IPR036415">
    <property type="entry name" value="Lamin_tail_dom_sf"/>
</dbReference>
<gene>
    <name evidence="2" type="ORF">LCGC14_3063020</name>
</gene>
<dbReference type="Gene3D" id="2.60.40.1260">
    <property type="entry name" value="Lamin Tail domain"/>
    <property type="match status" value="1"/>
</dbReference>
<feature type="non-terminal residue" evidence="2">
    <location>
        <position position="1"/>
    </location>
</feature>
<name>A0A0F8WIU6_9ZZZZ</name>
<dbReference type="PROSITE" id="PS51841">
    <property type="entry name" value="LTD"/>
    <property type="match status" value="1"/>
</dbReference>
<evidence type="ECO:0000259" key="1">
    <source>
        <dbReference type="PROSITE" id="PS51841"/>
    </source>
</evidence>
<dbReference type="SUPFAM" id="SSF74853">
    <property type="entry name" value="Lamin A/C globular tail domain"/>
    <property type="match status" value="1"/>
</dbReference>
<comment type="caution">
    <text evidence="2">The sequence shown here is derived from an EMBL/GenBank/DDBJ whole genome shotgun (WGS) entry which is preliminary data.</text>
</comment>
<accession>A0A0F8WIU6</accession>
<sequence length="352" mass="37989">PQGEGGGEGSPVDAIELYNPTGADIVLDGWWLSDTADDFFKFQIPAGTTIPAYGYVTFYEGHYVGPTFTVDETNEFGGTGVKDFALSSSRGDDVWLLADFGEGSSLRFADHVEFGAARLHETFGRWPNGSGKLYPMQNNTLGEPNDGPRIGPLIFSEIHYNPSDAANADDLEYVEIYNPRGTEVVLTDWRIRGGIDFNFAEGTTIGAMSSLVVLPFDPADVDNNAALLSDFLTKYTIDASAAMVGGYTGRLNNAGGTVRLQRPDASPPDDLTFIPRLLEDEVTYDVIAPWPPEANGQDFSLNRLGVQLWGHDPTSWTAGVPTPGTAELDAGAEVVGRHVFYNNSDFDGNDPA</sequence>